<dbReference type="Gene3D" id="3.40.50.150">
    <property type="entry name" value="Vaccinia Virus protein VP39"/>
    <property type="match status" value="1"/>
</dbReference>
<evidence type="ECO:0000313" key="4">
    <source>
        <dbReference type="Proteomes" id="UP001476798"/>
    </source>
</evidence>
<dbReference type="PROSITE" id="PS51620">
    <property type="entry name" value="SAM_TRM61"/>
    <property type="match status" value="1"/>
</dbReference>
<dbReference type="SUPFAM" id="SSF53335">
    <property type="entry name" value="S-adenosyl-L-methionine-dependent methyltransferases"/>
    <property type="match status" value="1"/>
</dbReference>
<dbReference type="EC" id="2.1.1.220" evidence="1"/>
<keyword evidence="4" id="KW-1185">Reference proteome</keyword>
<evidence type="ECO:0000256" key="1">
    <source>
        <dbReference type="ARBA" id="ARBA00012796"/>
    </source>
</evidence>
<protein>
    <recommendedName>
        <fullName evidence="1">tRNA (adenine(58)-N(1))-methyltransferase</fullName>
        <ecNumber evidence="1">2.1.1.220</ecNumber>
    </recommendedName>
</protein>
<dbReference type="InterPro" id="IPR014816">
    <property type="entry name" value="tRNA_MeTrfase_Gcd14"/>
</dbReference>
<dbReference type="Proteomes" id="UP001476798">
    <property type="component" value="Unassembled WGS sequence"/>
</dbReference>
<reference evidence="3 4" key="1">
    <citation type="submission" date="2021-06" db="EMBL/GenBank/DDBJ databases">
        <authorList>
            <person name="Palmer J.M."/>
        </authorList>
    </citation>
    <scope>NUCLEOTIDE SEQUENCE [LARGE SCALE GENOMIC DNA]</scope>
    <source>
        <strain evidence="3 4">GA_2019</strain>
        <tissue evidence="3">Muscle</tissue>
    </source>
</reference>
<dbReference type="EMBL" id="JAHRIO010030076">
    <property type="protein sequence ID" value="MEQ2167283.1"/>
    <property type="molecule type" value="Genomic_DNA"/>
</dbReference>
<proteinExistence type="predicted"/>
<name>A0ABV0N7E9_9TELE</name>
<organism evidence="3 4">
    <name type="scientific">Goodea atripinnis</name>
    <dbReference type="NCBI Taxonomy" id="208336"/>
    <lineage>
        <taxon>Eukaryota</taxon>
        <taxon>Metazoa</taxon>
        <taxon>Chordata</taxon>
        <taxon>Craniata</taxon>
        <taxon>Vertebrata</taxon>
        <taxon>Euteleostomi</taxon>
        <taxon>Actinopterygii</taxon>
        <taxon>Neopterygii</taxon>
        <taxon>Teleostei</taxon>
        <taxon>Neoteleostei</taxon>
        <taxon>Acanthomorphata</taxon>
        <taxon>Ovalentaria</taxon>
        <taxon>Atherinomorphae</taxon>
        <taxon>Cyprinodontiformes</taxon>
        <taxon>Goodeidae</taxon>
        <taxon>Goodea</taxon>
    </lineage>
</organism>
<evidence type="ECO:0000256" key="2">
    <source>
        <dbReference type="ARBA" id="ARBA00048481"/>
    </source>
</evidence>
<comment type="caution">
    <text evidence="3">The sequence shown here is derived from an EMBL/GenBank/DDBJ whole genome shotgun (WGS) entry which is preliminary data.</text>
</comment>
<comment type="catalytic activity">
    <reaction evidence="2">
        <text>an adenosine in mRNA + S-adenosyl-L-methionine = an N(1)-methyladenosine in mRNA + S-adenosyl-L-homocysteine + H(+)</text>
        <dbReference type="Rhea" id="RHEA:55392"/>
        <dbReference type="Rhea" id="RHEA-COMP:12414"/>
        <dbReference type="Rhea" id="RHEA-COMP:12415"/>
        <dbReference type="ChEBI" id="CHEBI:15378"/>
        <dbReference type="ChEBI" id="CHEBI:57856"/>
        <dbReference type="ChEBI" id="CHEBI:59789"/>
        <dbReference type="ChEBI" id="CHEBI:74411"/>
        <dbReference type="ChEBI" id="CHEBI:74491"/>
    </reaction>
</comment>
<sequence length="67" mass="7438">MSWALRREQEWPNNVEFQHADLCSSSSLLAGRGFHSVALDLIHPHLVLPTVLPHLHPGAVCAVYLAK</sequence>
<gene>
    <name evidence="3" type="ORF">GOODEAATRI_002541</name>
</gene>
<dbReference type="InterPro" id="IPR029063">
    <property type="entry name" value="SAM-dependent_MTases_sf"/>
</dbReference>
<evidence type="ECO:0000313" key="3">
    <source>
        <dbReference type="EMBL" id="MEQ2167283.1"/>
    </source>
</evidence>
<accession>A0ABV0N7E9</accession>